<feature type="transmembrane region" description="Helical" evidence="1">
    <location>
        <begin position="269"/>
        <end position="284"/>
    </location>
</feature>
<dbReference type="AlphaFoldDB" id="A0A0E3ZKJ7"/>
<evidence type="ECO:0008006" key="4">
    <source>
        <dbReference type="Google" id="ProtNLM"/>
    </source>
</evidence>
<evidence type="ECO:0000313" key="2">
    <source>
        <dbReference type="EMBL" id="AKD24661.1"/>
    </source>
</evidence>
<name>A0A0E3ZKJ7_9BURK</name>
<evidence type="ECO:0000256" key="1">
    <source>
        <dbReference type="SAM" id="Phobius"/>
    </source>
</evidence>
<dbReference type="Proteomes" id="UP000061135">
    <property type="component" value="Chromosome"/>
</dbReference>
<feature type="transmembrane region" description="Helical" evidence="1">
    <location>
        <begin position="180"/>
        <end position="205"/>
    </location>
</feature>
<dbReference type="EMBL" id="CP007501">
    <property type="protein sequence ID" value="AKD24661.1"/>
    <property type="molecule type" value="Genomic_DNA"/>
</dbReference>
<reference evidence="2 3" key="1">
    <citation type="submission" date="2014-03" db="EMBL/GenBank/DDBJ databases">
        <title>Genome of Polynucleobacter strain MWH-MoK4.</title>
        <authorList>
            <person name="Hahn M.W."/>
        </authorList>
    </citation>
    <scope>NUCLEOTIDE SEQUENCE [LARGE SCALE GENOMIC DNA]</scope>
    <source>
        <strain evidence="2 3">MWH-MoK4</strain>
    </source>
</reference>
<keyword evidence="1" id="KW-1133">Transmembrane helix</keyword>
<feature type="transmembrane region" description="Helical" evidence="1">
    <location>
        <begin position="455"/>
        <end position="476"/>
    </location>
</feature>
<dbReference type="HOGENOM" id="CLU_570905_0_0_4"/>
<proteinExistence type="predicted"/>
<feature type="transmembrane region" description="Helical" evidence="1">
    <location>
        <begin position="6"/>
        <end position="26"/>
    </location>
</feature>
<feature type="transmembrane region" description="Helical" evidence="1">
    <location>
        <begin position="108"/>
        <end position="127"/>
    </location>
</feature>
<organism evidence="2 3">
    <name type="scientific">Polynucleobacter duraquae</name>
    <dbReference type="NCBI Taxonomy" id="1835254"/>
    <lineage>
        <taxon>Bacteria</taxon>
        <taxon>Pseudomonadati</taxon>
        <taxon>Pseudomonadota</taxon>
        <taxon>Betaproteobacteria</taxon>
        <taxon>Burkholderiales</taxon>
        <taxon>Burkholderiaceae</taxon>
        <taxon>Polynucleobacter</taxon>
    </lineage>
</organism>
<keyword evidence="3" id="KW-1185">Reference proteome</keyword>
<sequence length="478" mass="54382">MNTQYKYGALLILTLFIGLIANLDYLQMHTHYVGYASLLLFSIMAIISPAFSLGWLIISSVLIEKIGIISGQYLQTKCFLIITVIGIIYYINSIYQKKEQLNINKFKIFLNLTLFTFLFLLMIKIQFKDIYLLYEYLISSVTSKLSDNTNAFYYVMIIRWSAIVVVTALIIKEFEQLDQLIMGITISGIGLLFSLDANIFNGIYLLCSGTGGEGVQNLYINRADYAFKLSLSLYGISALLIMKLRNNVLLAFIFSIFIITLLVTGGKGGLLGYILCVFIGLIYLRRWRPMLYIPIVLTTLYFIITPLKICNPNVFLTQHFSALLTKGVMVRLSLYDQSLERFENNIPQKNSNELSYNLYTPLLKGSNESYGDFVHRVDQHTEVGVYRSGSGSHNVFIDIINQYGLIIGLLLIFIIIFPILILLYKLYINKMTYYLLTIFGFIIIIFLYANITAALHVAILVPLVFSMSISALKLLIDD</sequence>
<feature type="transmembrane region" description="Helical" evidence="1">
    <location>
        <begin position="151"/>
        <end position="171"/>
    </location>
</feature>
<keyword evidence="1" id="KW-0472">Membrane</keyword>
<keyword evidence="1" id="KW-0812">Transmembrane</keyword>
<protein>
    <recommendedName>
        <fullName evidence="4">O-Antigen ligase</fullName>
    </recommendedName>
</protein>
<dbReference type="RefSeq" id="WP_046329592.1">
    <property type="nucleotide sequence ID" value="NZ_CP007501.1"/>
</dbReference>
<accession>A0A0E3ZKJ7</accession>
<feature type="transmembrane region" description="Helical" evidence="1">
    <location>
        <begin position="431"/>
        <end position="449"/>
    </location>
</feature>
<feature type="transmembrane region" description="Helical" evidence="1">
    <location>
        <begin position="403"/>
        <end position="424"/>
    </location>
</feature>
<evidence type="ECO:0000313" key="3">
    <source>
        <dbReference type="Proteomes" id="UP000061135"/>
    </source>
</evidence>
<dbReference type="KEGG" id="pdq:CL55_00003280"/>
<dbReference type="STRING" id="1835254.CL55_00003280"/>
<feature type="transmembrane region" description="Helical" evidence="1">
    <location>
        <begin position="38"/>
        <end position="58"/>
    </location>
</feature>
<dbReference type="PATRIC" id="fig|576611.7.peg.330"/>
<feature type="transmembrane region" description="Helical" evidence="1">
    <location>
        <begin position="291"/>
        <end position="309"/>
    </location>
</feature>
<feature type="transmembrane region" description="Helical" evidence="1">
    <location>
        <begin position="78"/>
        <end position="96"/>
    </location>
</feature>
<gene>
    <name evidence="2" type="ORF">CL55_00003280</name>
</gene>